<evidence type="ECO:0000256" key="1">
    <source>
        <dbReference type="ARBA" id="ARBA00004123"/>
    </source>
</evidence>
<dbReference type="CDD" id="cd00051">
    <property type="entry name" value="EFh"/>
    <property type="match status" value="1"/>
</dbReference>
<dbReference type="PROSITE" id="PS50222">
    <property type="entry name" value="EF_HAND_2"/>
    <property type="match status" value="1"/>
</dbReference>
<feature type="region of interest" description="Disordered" evidence="5">
    <location>
        <begin position="1"/>
        <end position="21"/>
    </location>
</feature>
<dbReference type="GO" id="GO:0005509">
    <property type="term" value="F:calcium ion binding"/>
    <property type="evidence" value="ECO:0007669"/>
    <property type="project" value="InterPro"/>
</dbReference>
<evidence type="ECO:0000313" key="7">
    <source>
        <dbReference type="EMBL" id="CAE7313972.1"/>
    </source>
</evidence>
<organism evidence="7 8">
    <name type="scientific">Symbiodinium necroappetens</name>
    <dbReference type="NCBI Taxonomy" id="1628268"/>
    <lineage>
        <taxon>Eukaryota</taxon>
        <taxon>Sar</taxon>
        <taxon>Alveolata</taxon>
        <taxon>Dinophyceae</taxon>
        <taxon>Suessiales</taxon>
        <taxon>Symbiodiniaceae</taxon>
        <taxon>Symbiodinium</taxon>
    </lineage>
</organism>
<dbReference type="SMART" id="SM00368">
    <property type="entry name" value="LRR_RI"/>
    <property type="match status" value="3"/>
</dbReference>
<dbReference type="InterPro" id="IPR011992">
    <property type="entry name" value="EF-hand-dom_pair"/>
</dbReference>
<gene>
    <name evidence="7" type="primary">Tonsl</name>
    <name evidence="7" type="ORF">SNEC2469_LOCUS7822</name>
</gene>
<dbReference type="SUPFAM" id="SSF47473">
    <property type="entry name" value="EF-hand"/>
    <property type="match status" value="1"/>
</dbReference>
<dbReference type="EMBL" id="CAJNJA010013141">
    <property type="protein sequence ID" value="CAE7313972.1"/>
    <property type="molecule type" value="Genomic_DNA"/>
</dbReference>
<feature type="compositionally biased region" description="Basic residues" evidence="5">
    <location>
        <begin position="1274"/>
        <end position="1283"/>
    </location>
</feature>
<dbReference type="Gene3D" id="1.10.238.10">
    <property type="entry name" value="EF-hand"/>
    <property type="match status" value="1"/>
</dbReference>
<proteinExistence type="predicted"/>
<accession>A0A812NI23</accession>
<evidence type="ECO:0000256" key="4">
    <source>
        <dbReference type="ARBA" id="ARBA00023242"/>
    </source>
</evidence>
<dbReference type="InterPro" id="IPR001611">
    <property type="entry name" value="Leu-rich_rpt"/>
</dbReference>
<dbReference type="SMART" id="SM00054">
    <property type="entry name" value="EFh"/>
    <property type="match status" value="2"/>
</dbReference>
<dbReference type="InterPro" id="IPR052311">
    <property type="entry name" value="MMS22L-TONSL_complex_comp"/>
</dbReference>
<dbReference type="GO" id="GO:0031297">
    <property type="term" value="P:replication fork processing"/>
    <property type="evidence" value="ECO:0007669"/>
    <property type="project" value="TreeGrafter"/>
</dbReference>
<feature type="region of interest" description="Disordered" evidence="5">
    <location>
        <begin position="1250"/>
        <end position="1283"/>
    </location>
</feature>
<evidence type="ECO:0000256" key="2">
    <source>
        <dbReference type="ARBA" id="ARBA00022737"/>
    </source>
</evidence>
<comment type="caution">
    <text evidence="7">The sequence shown here is derived from an EMBL/GenBank/DDBJ whole genome shotgun (WGS) entry which is preliminary data.</text>
</comment>
<evidence type="ECO:0000259" key="6">
    <source>
        <dbReference type="PROSITE" id="PS50222"/>
    </source>
</evidence>
<dbReference type="GO" id="GO:0000724">
    <property type="term" value="P:double-strand break repair via homologous recombination"/>
    <property type="evidence" value="ECO:0007669"/>
    <property type="project" value="TreeGrafter"/>
</dbReference>
<dbReference type="GO" id="GO:0043596">
    <property type="term" value="C:nuclear replication fork"/>
    <property type="evidence" value="ECO:0007669"/>
    <property type="project" value="TreeGrafter"/>
</dbReference>
<dbReference type="OrthoDB" id="120976at2759"/>
<dbReference type="PROSITE" id="PS00018">
    <property type="entry name" value="EF_HAND_1"/>
    <property type="match status" value="2"/>
</dbReference>
<dbReference type="Pfam" id="PF13516">
    <property type="entry name" value="LRR_6"/>
    <property type="match status" value="1"/>
</dbReference>
<feature type="domain" description="EF-hand" evidence="6">
    <location>
        <begin position="1125"/>
        <end position="1160"/>
    </location>
</feature>
<dbReference type="InterPro" id="IPR032675">
    <property type="entry name" value="LRR_dom_sf"/>
</dbReference>
<comment type="subcellular location">
    <subcellularLocation>
        <location evidence="1">Nucleus</location>
    </subcellularLocation>
</comment>
<evidence type="ECO:0000313" key="8">
    <source>
        <dbReference type="Proteomes" id="UP000601435"/>
    </source>
</evidence>
<dbReference type="SUPFAM" id="SSF52047">
    <property type="entry name" value="RNI-like"/>
    <property type="match status" value="1"/>
</dbReference>
<keyword evidence="8" id="KW-1185">Reference proteome</keyword>
<keyword evidence="2" id="KW-0677">Repeat</keyword>
<keyword evidence="4" id="KW-0539">Nucleus</keyword>
<feature type="compositionally biased region" description="Low complexity" evidence="5">
    <location>
        <begin position="1250"/>
        <end position="1261"/>
    </location>
</feature>
<reference evidence="7" key="1">
    <citation type="submission" date="2021-02" db="EMBL/GenBank/DDBJ databases">
        <authorList>
            <person name="Dougan E. K."/>
            <person name="Rhodes N."/>
            <person name="Thang M."/>
            <person name="Chan C."/>
        </authorList>
    </citation>
    <scope>NUCLEOTIDE SEQUENCE</scope>
</reference>
<dbReference type="PANTHER" id="PTHR46358">
    <property type="entry name" value="TONSOKU-LIKE PROTEIN"/>
    <property type="match status" value="1"/>
</dbReference>
<dbReference type="Gene3D" id="3.80.10.10">
    <property type="entry name" value="Ribonuclease Inhibitor"/>
    <property type="match status" value="2"/>
</dbReference>
<dbReference type="InterPro" id="IPR018247">
    <property type="entry name" value="EF_Hand_1_Ca_BS"/>
</dbReference>
<keyword evidence="3" id="KW-0106">Calcium</keyword>
<dbReference type="InterPro" id="IPR002048">
    <property type="entry name" value="EF_hand_dom"/>
</dbReference>
<evidence type="ECO:0000256" key="3">
    <source>
        <dbReference type="ARBA" id="ARBA00022837"/>
    </source>
</evidence>
<dbReference type="PANTHER" id="PTHR46358:SF1">
    <property type="entry name" value="TONSOKU-LIKE PROTEIN"/>
    <property type="match status" value="1"/>
</dbReference>
<name>A0A812NI23_9DINO</name>
<dbReference type="Proteomes" id="UP000601435">
    <property type="component" value="Unassembled WGS sequence"/>
</dbReference>
<evidence type="ECO:0000256" key="5">
    <source>
        <dbReference type="SAM" id="MobiDB-lite"/>
    </source>
</evidence>
<sequence>MDDHDTEVEVLGSPAGEAGSLTGDLAQADLVEDEVAGSEASVEGGAVKDFLQRTAAWAAKSQNFHSDLSDSDSSIDSPGGHLARLALAMRRGAKERKVLEEIRRESLVEKLMETIMQFWKRKAHPDWVMPARDILWKHVAAISRSRQVATRLRNTAEALAILRAGDDADGRHTSNKVEDIQRKNFWADYKSRTLLQMQDADAVGARIGFAGRSGSAQKRNTVIRLPKLSQGERAPLTSRVSRAPNRLIVLRDDIQMTPRGKYMQLCSIRGIRPVLHPLITGESSSLTMADQNLTDGDLIPLIPLLEELQLDAADLAGNRMLTDRSLVPLIRSLAHSSFLQRLCFRSVLGPCSAALLSEMLLSRSAFNKLVQLDVSEVPLHRKSFQGLAEAIAHHPTMLDVNLANTGFSPYATDGKMCMSWLMSCPRLQKLDLSWNCLDTPALQQLGQSLSKHRGGPEKLSLAGCSGRSATSSDLPIEHFLELLSQNGTLKHLDLSLNHMDYRAALILEDALESAPLRSLDLSENPLGQVGLRSILRLLCSSKSKLRFIDLAGCTAGAVQPGPDGNQLFNYINPSGLYDLDLSRPYHRSLLRMLYKKCELSGQSPASAFQIQSSSMPYSHPDKRDGRHNVPSSGQLSAAFSLAWRDDEDDMWGYARAVYLNWTCRRFSPSAHKTAQLLYHWELAAEDSQEQLMILEVMAKDFMISSALLQEMCAGNPDMLKSILTRLMHCVSGGISEKFLIMMRAPSMKLYLRVLDGVKKLLLFTPENPTGHYYLDMSNNADYALAEQILVLNQWETRIEERLSYIDTSQYGNRCHLRNMTYAGRRLPVQDVKQWILPMSDAFAFDYVSCKRPSSTEPTMESQDFDKLLKLLTRRNGTISEIRLKALRSVSTYIFISATQMRQILNLFEEEYRARCSVLFFFRVVDMQNEKIFRCAFESPEQLLNVQKSLGFLASFPYIQPDHWTVDLDLTQHDQRRALHCLWTLAEHEKLEHLTKVVYTTGTGNILQGNQFLAPRSWMNFESVPTSGRIKVSYVGGKDTRNWAFRKKLYEQCGHWKLDCSSSQVQWWSSLTEAPEEVSKFLQLLVGKFSDFDEAFTFMDGGVRGNGVINLKELHERMQRMGVKSFRGPWLQKVFRFLDPNGSGSISREEWTELADMYKEVTMRLNEFALFLERQFPSSRGALRRVWELLDPEGVGSMSRSKFESAVRDQLGFLGSTRVIVEFLDVDDTGSIDWKEMLQLERFMKDVRPQSASALQASSPSSTFDRDGSAATRKLISRRKSALR</sequence>
<protein>
    <submittedName>
        <fullName evidence="7">Tonsl protein</fullName>
    </submittedName>
</protein>